<feature type="region of interest" description="Disordered" evidence="1">
    <location>
        <begin position="149"/>
        <end position="186"/>
    </location>
</feature>
<organism evidence="2 3">
    <name type="scientific">Fusarium solani</name>
    <name type="common">Filamentous fungus</name>
    <dbReference type="NCBI Taxonomy" id="169388"/>
    <lineage>
        <taxon>Eukaryota</taxon>
        <taxon>Fungi</taxon>
        <taxon>Dikarya</taxon>
        <taxon>Ascomycota</taxon>
        <taxon>Pezizomycotina</taxon>
        <taxon>Sordariomycetes</taxon>
        <taxon>Hypocreomycetidae</taxon>
        <taxon>Hypocreales</taxon>
        <taxon>Nectriaceae</taxon>
        <taxon>Fusarium</taxon>
        <taxon>Fusarium solani species complex</taxon>
    </lineage>
</organism>
<comment type="caution">
    <text evidence="2">The sequence shown here is derived from an EMBL/GenBank/DDBJ whole genome shotgun (WGS) entry which is preliminary data.</text>
</comment>
<dbReference type="AlphaFoldDB" id="A0A9P9GYM2"/>
<feature type="compositionally biased region" description="Basic and acidic residues" evidence="1">
    <location>
        <begin position="25"/>
        <end position="40"/>
    </location>
</feature>
<gene>
    <name evidence="2" type="ORF">B0J15DRAFT_468698</name>
</gene>
<dbReference type="Proteomes" id="UP000736672">
    <property type="component" value="Unassembled WGS sequence"/>
</dbReference>
<feature type="region of interest" description="Disordered" evidence="1">
    <location>
        <begin position="1"/>
        <end position="59"/>
    </location>
</feature>
<sequence length="247" mass="27443">MSGYGRLTSGKSPGARVRPWRHERRTTNRRDLATGRHLKGELGPGPCSRGKNRDSQRQARGEWKMFCVGDKGWREVENGGEALLRTWRPRDVLRLKVARHVNGLPHRDIENQYFTGPVSILLFPRKEIPLLRCVNHEIHSTINCPSMLRQSSSPDSIEHPSLEAPPGPFTSRLGTPHPTSNQAQLGHMPTNRCQFFKNNAKGMLPGQRPAVVRSGGAAVDPLSLVLLLSLAFESGDLSRGEESRLGV</sequence>
<evidence type="ECO:0000313" key="3">
    <source>
        <dbReference type="Proteomes" id="UP000736672"/>
    </source>
</evidence>
<evidence type="ECO:0000313" key="2">
    <source>
        <dbReference type="EMBL" id="KAH7247954.1"/>
    </source>
</evidence>
<keyword evidence="3" id="KW-1185">Reference proteome</keyword>
<dbReference type="EMBL" id="JAGTJS010000015">
    <property type="protein sequence ID" value="KAH7247954.1"/>
    <property type="molecule type" value="Genomic_DNA"/>
</dbReference>
<accession>A0A9P9GYM2</accession>
<protein>
    <submittedName>
        <fullName evidence="2">Uncharacterized protein</fullName>
    </submittedName>
</protein>
<reference evidence="2" key="1">
    <citation type="journal article" date="2021" name="Nat. Commun.">
        <title>Genetic determinants of endophytism in the Arabidopsis root mycobiome.</title>
        <authorList>
            <person name="Mesny F."/>
            <person name="Miyauchi S."/>
            <person name="Thiergart T."/>
            <person name="Pickel B."/>
            <person name="Atanasova L."/>
            <person name="Karlsson M."/>
            <person name="Huettel B."/>
            <person name="Barry K.W."/>
            <person name="Haridas S."/>
            <person name="Chen C."/>
            <person name="Bauer D."/>
            <person name="Andreopoulos W."/>
            <person name="Pangilinan J."/>
            <person name="LaButti K."/>
            <person name="Riley R."/>
            <person name="Lipzen A."/>
            <person name="Clum A."/>
            <person name="Drula E."/>
            <person name="Henrissat B."/>
            <person name="Kohler A."/>
            <person name="Grigoriev I.V."/>
            <person name="Martin F.M."/>
            <person name="Hacquard S."/>
        </authorList>
    </citation>
    <scope>NUCLEOTIDE SEQUENCE</scope>
    <source>
        <strain evidence="2">FSSC 5 MPI-SDFR-AT-0091</strain>
    </source>
</reference>
<name>A0A9P9GYM2_FUSSL</name>
<evidence type="ECO:0000256" key="1">
    <source>
        <dbReference type="SAM" id="MobiDB-lite"/>
    </source>
</evidence>
<proteinExistence type="predicted"/>